<dbReference type="SUPFAM" id="SSF51905">
    <property type="entry name" value="FAD/NAD(P)-binding domain"/>
    <property type="match status" value="1"/>
</dbReference>
<dbReference type="InterPro" id="IPR050816">
    <property type="entry name" value="Flavin-dep_Halogenase_NPB"/>
</dbReference>
<keyword evidence="2" id="KW-0547">Nucleotide-binding</keyword>
<evidence type="ECO:0000313" key="3">
    <source>
        <dbReference type="EMBL" id="QNE04084.1"/>
    </source>
</evidence>
<evidence type="ECO:0000256" key="1">
    <source>
        <dbReference type="PIRSR" id="PIRSR011396-1"/>
    </source>
</evidence>
<dbReference type="PANTHER" id="PTHR43747:SF4">
    <property type="entry name" value="FLAVIN-DEPENDENT TRYPTOPHAN HALOGENASE"/>
    <property type="match status" value="1"/>
</dbReference>
<feature type="binding site" evidence="2">
    <location>
        <position position="355"/>
    </location>
    <ligand>
        <name>FAD</name>
        <dbReference type="ChEBI" id="CHEBI:57692"/>
    </ligand>
</feature>
<feature type="binding site" evidence="2">
    <location>
        <position position="87"/>
    </location>
    <ligand>
        <name>7-chloro-L-tryptophan</name>
        <dbReference type="ChEBI" id="CHEBI:58713"/>
    </ligand>
</feature>
<accession>A0A7G6VQR9</accession>
<reference evidence="3 4" key="1">
    <citation type="submission" date="2020-08" db="EMBL/GenBank/DDBJ databases">
        <authorList>
            <person name="Liu G."/>
            <person name="Sun C."/>
        </authorList>
    </citation>
    <scope>NUCLEOTIDE SEQUENCE [LARGE SCALE GENOMIC DNA]</scope>
    <source>
        <strain evidence="3 4">OT19</strain>
    </source>
</reference>
<feature type="binding site" evidence="2">
    <location>
        <position position="351"/>
    </location>
    <ligand>
        <name>L-tryptophan</name>
        <dbReference type="ChEBI" id="CHEBI:57912"/>
    </ligand>
</feature>
<dbReference type="RefSeq" id="WP_185883392.1">
    <property type="nucleotide sequence ID" value="NZ_CP060052.1"/>
</dbReference>
<feature type="binding site" evidence="2">
    <location>
        <begin position="21"/>
        <end position="24"/>
    </location>
    <ligand>
        <name>FAD</name>
        <dbReference type="ChEBI" id="CHEBI:57692"/>
    </ligand>
</feature>
<dbReference type="Pfam" id="PF04820">
    <property type="entry name" value="Trp_halogenase"/>
    <property type="match status" value="1"/>
</dbReference>
<dbReference type="GO" id="GO:0000166">
    <property type="term" value="F:nucleotide binding"/>
    <property type="evidence" value="ECO:0007669"/>
    <property type="project" value="UniProtKB-KW"/>
</dbReference>
<sequence>MSARKVIVTNNRIDRIVVVGGGTAGWMAAAAFSRYFDNGRRRIIVVESDAIGTVGVGEATIPAIKSFNAMLDIPENEFLRETRGTFKLGIEFVNWGRQGDRYIHPFGAFGTDLHGIPFHQLWLREHARGGGGNITDFSMSAAAAALGRFGRPAAGARSPVSEINYAFHFDATLYAAYLRRLAERQGAIRQEGRIVKVHRDGESGDVTSVELEGGRLVEGDLFLDCSGFRGLLIEDALETGYEDWSHWLPMDRAIAMPTANRSSPDPFTRATAHAAGWQWRIPLQHRTGNGHVFCSAFMQDDEAERILRDTVEGDELADPRLIRFTTGMRRKAWSHNVVSLGLSSGFIEPLESTSIHLVQNGIARLFGLFPEKDISPVERDEYNRGVREIYEDVRDFIILHYKATQRDDTEFWRSVRDMDIPASLARKMELWRLHGRVFRENAELFTLPSWVAVMLGQNVWPEHYDPIADTLDENRVAQAMEQMRAGYRQTAQQLPSQEQFLRSANAWAMADEMPLSMGAAR</sequence>
<dbReference type="Proteomes" id="UP000515297">
    <property type="component" value="Chromosome"/>
</dbReference>
<dbReference type="PANTHER" id="PTHR43747">
    <property type="entry name" value="FAD-BINDING PROTEIN"/>
    <property type="match status" value="1"/>
</dbReference>
<protein>
    <submittedName>
        <fullName evidence="3">Tryptophan 7-halogenase</fullName>
    </submittedName>
</protein>
<feature type="active site" evidence="1">
    <location>
        <position position="87"/>
    </location>
</feature>
<organism evidence="3 4">
    <name type="scientific">Croceicoccus marinus</name>
    <dbReference type="NCBI Taxonomy" id="450378"/>
    <lineage>
        <taxon>Bacteria</taxon>
        <taxon>Pseudomonadati</taxon>
        <taxon>Pseudomonadota</taxon>
        <taxon>Alphaproteobacteria</taxon>
        <taxon>Sphingomonadales</taxon>
        <taxon>Erythrobacteraceae</taxon>
        <taxon>Croceicoccus</taxon>
    </lineage>
</organism>
<keyword evidence="2" id="KW-0274">FAD</keyword>
<evidence type="ECO:0000256" key="2">
    <source>
        <dbReference type="PIRSR" id="PIRSR011396-2"/>
    </source>
</evidence>
<dbReference type="EMBL" id="CP060052">
    <property type="protein sequence ID" value="QNE04084.1"/>
    <property type="molecule type" value="Genomic_DNA"/>
</dbReference>
<dbReference type="InterPro" id="IPR033856">
    <property type="entry name" value="Trp_halogen"/>
</dbReference>
<dbReference type="Gene3D" id="3.50.50.60">
    <property type="entry name" value="FAD/NAD(P)-binding domain"/>
    <property type="match status" value="1"/>
</dbReference>
<keyword evidence="2" id="KW-0285">Flavoprotein</keyword>
<name>A0A7G6VQR9_9SPHN</name>
<dbReference type="GO" id="GO:0004497">
    <property type="term" value="F:monooxygenase activity"/>
    <property type="evidence" value="ECO:0007669"/>
    <property type="project" value="InterPro"/>
</dbReference>
<feature type="binding site" evidence="2">
    <location>
        <position position="342"/>
    </location>
    <ligand>
        <name>FAD</name>
        <dbReference type="ChEBI" id="CHEBI:57692"/>
    </ligand>
</feature>
<dbReference type="InterPro" id="IPR036188">
    <property type="entry name" value="FAD/NAD-bd_sf"/>
</dbReference>
<proteinExistence type="predicted"/>
<gene>
    <name evidence="3" type="ORF">H4O24_08680</name>
</gene>
<dbReference type="InterPro" id="IPR006905">
    <property type="entry name" value="Flavin_halogenase"/>
</dbReference>
<dbReference type="AlphaFoldDB" id="A0A7G6VQR9"/>
<dbReference type="PIRSF" id="PIRSF011396">
    <property type="entry name" value="Trp_halogenase"/>
    <property type="match status" value="1"/>
</dbReference>
<evidence type="ECO:0000313" key="4">
    <source>
        <dbReference type="Proteomes" id="UP000515297"/>
    </source>
</evidence>